<keyword evidence="7" id="KW-0479">Metal-binding</keyword>
<dbReference type="EC" id="3.4.13.19" evidence="7"/>
<dbReference type="PhylomeDB" id="A0A0D2WWN5"/>
<keyword evidence="2 8" id="KW-0812">Transmembrane</keyword>
<dbReference type="Pfam" id="PF02937">
    <property type="entry name" value="COX6C"/>
    <property type="match status" value="1"/>
</dbReference>
<dbReference type="MEROPS" id="M19.001"/>
<dbReference type="PANTHER" id="PTHR10443:SF12">
    <property type="entry name" value="DIPEPTIDASE"/>
    <property type="match status" value="1"/>
</dbReference>
<comment type="similarity">
    <text evidence="7">Belongs to the metallo-dependent hydrolases superfamily. Peptidase M19 family.</text>
</comment>
<dbReference type="EMBL" id="KE346374">
    <property type="protein sequence ID" value="KJE97410.1"/>
    <property type="molecule type" value="Genomic_DNA"/>
</dbReference>
<proteinExistence type="inferred from homology"/>
<dbReference type="PROSITE" id="PS51365">
    <property type="entry name" value="RENAL_DIPEPTIDASE_2"/>
    <property type="match status" value="1"/>
</dbReference>
<keyword evidence="10" id="KW-1185">Reference proteome</keyword>
<keyword evidence="6 8" id="KW-0472">Membrane</keyword>
<dbReference type="GO" id="GO:0046872">
    <property type="term" value="F:metal ion binding"/>
    <property type="evidence" value="ECO:0007669"/>
    <property type="project" value="UniProtKB-UniRule"/>
</dbReference>
<dbReference type="GO" id="GO:0070573">
    <property type="term" value="F:metallodipeptidase activity"/>
    <property type="evidence" value="ECO:0007669"/>
    <property type="project" value="InterPro"/>
</dbReference>
<dbReference type="CDD" id="cd01301">
    <property type="entry name" value="rDP_like"/>
    <property type="match status" value="1"/>
</dbReference>
<dbReference type="InterPro" id="IPR032466">
    <property type="entry name" value="Metal_Hydrolase"/>
</dbReference>
<dbReference type="OMA" id="CDHPRNI"/>
<gene>
    <name evidence="9" type="ORF">CAOG_007278</name>
</gene>
<keyword evidence="7" id="KW-0378">Hydrolase</keyword>
<dbReference type="GO" id="GO:0005743">
    <property type="term" value="C:mitochondrial inner membrane"/>
    <property type="evidence" value="ECO:0007669"/>
    <property type="project" value="UniProtKB-SubCell"/>
</dbReference>
<evidence type="ECO:0000256" key="2">
    <source>
        <dbReference type="ARBA" id="ARBA00022692"/>
    </source>
</evidence>
<accession>A0A0D2WWN5</accession>
<protein>
    <recommendedName>
        <fullName evidence="7">Dipeptidase</fullName>
        <ecNumber evidence="7">3.4.13.19</ecNumber>
    </recommendedName>
</protein>
<feature type="transmembrane region" description="Helical" evidence="8">
    <location>
        <begin position="20"/>
        <end position="37"/>
    </location>
</feature>
<dbReference type="InParanoid" id="A0A0D2WWN5"/>
<evidence type="ECO:0000256" key="1">
    <source>
        <dbReference type="ARBA" id="ARBA00004273"/>
    </source>
</evidence>
<comment type="catalytic activity">
    <reaction evidence="7">
        <text>an L-aminoacyl-L-amino acid + H2O = 2 an L-alpha-amino acid</text>
        <dbReference type="Rhea" id="RHEA:48940"/>
        <dbReference type="ChEBI" id="CHEBI:15377"/>
        <dbReference type="ChEBI" id="CHEBI:59869"/>
        <dbReference type="ChEBI" id="CHEBI:77460"/>
        <dbReference type="EC" id="3.4.13.19"/>
    </reaction>
</comment>
<dbReference type="Pfam" id="PF01244">
    <property type="entry name" value="Peptidase_M19"/>
    <property type="match status" value="1"/>
</dbReference>
<name>A0A0D2WWN5_CAPO3</name>
<evidence type="ECO:0000313" key="10">
    <source>
        <dbReference type="Proteomes" id="UP000008743"/>
    </source>
</evidence>
<dbReference type="InterPro" id="IPR034884">
    <property type="entry name" value="Cytochrome_c_oxidase_VIc/VIIs"/>
</dbReference>
<dbReference type="SUPFAM" id="SSF51556">
    <property type="entry name" value="Metallo-dependent hydrolases"/>
    <property type="match status" value="1"/>
</dbReference>
<keyword evidence="4 8" id="KW-1133">Transmembrane helix</keyword>
<organism evidence="9 10">
    <name type="scientific">Capsaspora owczarzaki (strain ATCC 30864)</name>
    <dbReference type="NCBI Taxonomy" id="595528"/>
    <lineage>
        <taxon>Eukaryota</taxon>
        <taxon>Filasterea</taxon>
        <taxon>Capsaspora</taxon>
    </lineage>
</organism>
<dbReference type="OrthoDB" id="445695at2759"/>
<keyword evidence="7" id="KW-0645">Protease</keyword>
<dbReference type="STRING" id="595528.A0A0D2WWN5"/>
<sequence length="480" mass="52036">MSGRPQLRGLVHKQLMKDIGLAFVVGGAAMLAWNATIKWPTERRYNEFNKQLAEVKKRAAATWNHPLLAPSALDRCVARVVVVAAAVLVVTAAVVAGVVSSLSSSDDDNHHDGPPTNRSDYLGRALYLQSKFPLIDGHNDLPYQLRIQFGNNVSLADLAGGLNTTQTDIPKLRAGKVGAQFWACYVDCSTSQFTDAVRTSLDQLDTIKRIVGKYPHVFAMAYTANDIRTAFAQGKIASLIGVEGGHAIDSSLATLRMFYDLGTRYMTLTHTCNTPWADSCAQTPVLNGLSDFGREVVLEMNRLGMLVDLSHVSPDTMRAALDTSVAPVIFSHSSAYALCNNARNVPDDVIERMPANGGLIMVNFYSGFINSTGTATLEQVADHIVYIAGKSSWDNVGLGGDYDGVATLPVGLEDVSKYPYLTAELLRRGVSDENVNKLNGGNLLRVFEAAEKVAQQLQQTTIPSEAAIGKYLNYSCRPDF</sequence>
<dbReference type="InterPro" id="IPR008257">
    <property type="entry name" value="Pept_M19"/>
</dbReference>
<dbReference type="AlphaFoldDB" id="A0A0D2WWN5"/>
<evidence type="ECO:0000256" key="3">
    <source>
        <dbReference type="ARBA" id="ARBA00022792"/>
    </source>
</evidence>
<dbReference type="RefSeq" id="XP_004343137.1">
    <property type="nucleotide sequence ID" value="XM_004343087.1"/>
</dbReference>
<dbReference type="Gene3D" id="3.20.20.140">
    <property type="entry name" value="Metal-dependent hydrolases"/>
    <property type="match status" value="1"/>
</dbReference>
<dbReference type="Proteomes" id="UP000008743">
    <property type="component" value="Unassembled WGS sequence"/>
</dbReference>
<dbReference type="GO" id="GO:0006508">
    <property type="term" value="P:proteolysis"/>
    <property type="evidence" value="ECO:0007669"/>
    <property type="project" value="UniProtKB-KW"/>
</dbReference>
<comment type="cofactor">
    <cofactor evidence="7">
        <name>Zn(2+)</name>
        <dbReference type="ChEBI" id="CHEBI:29105"/>
    </cofactor>
</comment>
<feature type="transmembrane region" description="Helical" evidence="8">
    <location>
        <begin position="76"/>
        <end position="99"/>
    </location>
</feature>
<keyword evidence="7" id="KW-0862">Zinc</keyword>
<keyword evidence="7" id="KW-0224">Dipeptidase</keyword>
<evidence type="ECO:0000256" key="6">
    <source>
        <dbReference type="ARBA" id="ARBA00023136"/>
    </source>
</evidence>
<evidence type="ECO:0000256" key="5">
    <source>
        <dbReference type="ARBA" id="ARBA00023128"/>
    </source>
</evidence>
<dbReference type="Gene3D" id="4.10.93.10">
    <property type="entry name" value="Mitochondrial cytochrome c oxidase subunit VIc/VIIs"/>
    <property type="match status" value="1"/>
</dbReference>
<dbReference type="FunFam" id="3.20.20.140:FF:000030">
    <property type="entry name" value="Dipeptidase"/>
    <property type="match status" value="1"/>
</dbReference>
<evidence type="ECO:0000313" key="9">
    <source>
        <dbReference type="EMBL" id="KJE97410.1"/>
    </source>
</evidence>
<evidence type="ECO:0000256" key="4">
    <source>
        <dbReference type="ARBA" id="ARBA00022989"/>
    </source>
</evidence>
<keyword evidence="7" id="KW-0482">Metalloprotease</keyword>
<dbReference type="eggNOG" id="KOG4127">
    <property type="taxonomic scope" value="Eukaryota"/>
</dbReference>
<dbReference type="PANTHER" id="PTHR10443">
    <property type="entry name" value="MICROSOMAL DIPEPTIDASE"/>
    <property type="match status" value="1"/>
</dbReference>
<dbReference type="InterPro" id="IPR037169">
    <property type="entry name" value="Cytochrome_c_oxidase_VIc_sf"/>
</dbReference>
<reference evidence="10" key="1">
    <citation type="submission" date="2011-02" db="EMBL/GenBank/DDBJ databases">
        <title>The Genome Sequence of Capsaspora owczarzaki ATCC 30864.</title>
        <authorList>
            <person name="Russ C."/>
            <person name="Cuomo C."/>
            <person name="Burger G."/>
            <person name="Gray M.W."/>
            <person name="Holland P.W.H."/>
            <person name="King N."/>
            <person name="Lang F.B.F."/>
            <person name="Roger A.J."/>
            <person name="Ruiz-Trillo I."/>
            <person name="Young S.K."/>
            <person name="Zeng Q."/>
            <person name="Gargeya S."/>
            <person name="Alvarado L."/>
            <person name="Berlin A."/>
            <person name="Chapman S.B."/>
            <person name="Chen Z."/>
            <person name="Freedman E."/>
            <person name="Gellesch M."/>
            <person name="Goldberg J."/>
            <person name="Griggs A."/>
            <person name="Gujja S."/>
            <person name="Heilman E."/>
            <person name="Heiman D."/>
            <person name="Howarth C."/>
            <person name="Mehta T."/>
            <person name="Neiman D."/>
            <person name="Pearson M."/>
            <person name="Roberts A."/>
            <person name="Saif S."/>
            <person name="Shea T."/>
            <person name="Shenoy N."/>
            <person name="Sisk P."/>
            <person name="Stolte C."/>
            <person name="Sykes S."/>
            <person name="White J."/>
            <person name="Yandava C."/>
            <person name="Haas B."/>
            <person name="Nusbaum C."/>
            <person name="Birren B."/>
        </authorList>
    </citation>
    <scope>NUCLEOTIDE SEQUENCE</scope>
    <source>
        <strain evidence="10">ATCC 30864</strain>
    </source>
</reference>
<keyword evidence="3" id="KW-0999">Mitochondrion inner membrane</keyword>
<evidence type="ECO:0000256" key="7">
    <source>
        <dbReference type="RuleBase" id="RU341113"/>
    </source>
</evidence>
<keyword evidence="5" id="KW-0496">Mitochondrion</keyword>
<evidence type="ECO:0000256" key="8">
    <source>
        <dbReference type="SAM" id="Phobius"/>
    </source>
</evidence>
<comment type="subcellular location">
    <subcellularLocation>
        <location evidence="1">Mitochondrion inner membrane</location>
    </subcellularLocation>
</comment>